<dbReference type="Proteomes" id="UP000095280">
    <property type="component" value="Unplaced"/>
</dbReference>
<proteinExistence type="predicted"/>
<accession>A0A1I8F5K1</accession>
<dbReference type="AlphaFoldDB" id="A0A1I8F5K1"/>
<protein>
    <submittedName>
        <fullName evidence="2">Secreted protein</fullName>
    </submittedName>
</protein>
<name>A0A1I8F5K1_9PLAT</name>
<sequence>EKPFLCQRKRNNEAKIRSGNNFANNNYCKGGQCARTDRQIRMLQLHSHQCPTACNLQWNYFDGSWQVQAVRTVSGPDHANSNLRRSIKLRRLKRFEYCELAMLSYSTTPTETSTAAARFTPTSTLTATPKAPHRNRWTFSLSVYFWHGLSGHCASLISLFVAIRFCPCARSKIGANSSGLVDSSSEGHVRQFDDDCDPVIPQSNKDRRGADVSVSCSISSKAGPCRTNRPKLSCCWVDDASTMRTENRLKLNRQTFRHRHCRCELRMQTVEALLAQLSHLSSVAGPEVEARG</sequence>
<evidence type="ECO:0000313" key="2">
    <source>
        <dbReference type="WBParaSite" id="maker-unitig_21366-snap-gene-0.2-mRNA-1"/>
    </source>
</evidence>
<reference evidence="2" key="1">
    <citation type="submission" date="2016-11" db="UniProtKB">
        <authorList>
            <consortium name="WormBaseParasite"/>
        </authorList>
    </citation>
    <scope>IDENTIFICATION</scope>
</reference>
<dbReference type="WBParaSite" id="maker-unitig_21366-snap-gene-0.2-mRNA-1">
    <property type="protein sequence ID" value="maker-unitig_21366-snap-gene-0.2-mRNA-1"/>
    <property type="gene ID" value="maker-unitig_21366-snap-gene-0.2"/>
</dbReference>
<organism evidence="1 2">
    <name type="scientific">Macrostomum lignano</name>
    <dbReference type="NCBI Taxonomy" id="282301"/>
    <lineage>
        <taxon>Eukaryota</taxon>
        <taxon>Metazoa</taxon>
        <taxon>Spiralia</taxon>
        <taxon>Lophotrochozoa</taxon>
        <taxon>Platyhelminthes</taxon>
        <taxon>Rhabditophora</taxon>
        <taxon>Macrostomorpha</taxon>
        <taxon>Macrostomida</taxon>
        <taxon>Macrostomidae</taxon>
        <taxon>Macrostomum</taxon>
    </lineage>
</organism>
<evidence type="ECO:0000313" key="1">
    <source>
        <dbReference type="Proteomes" id="UP000095280"/>
    </source>
</evidence>
<keyword evidence="1" id="KW-1185">Reference proteome</keyword>